<protein>
    <submittedName>
        <fullName evidence="1">Phage terminase small subunit P27 family</fullName>
    </submittedName>
</protein>
<comment type="caution">
    <text evidence="1">The sequence shown here is derived from an EMBL/GenBank/DDBJ whole genome shotgun (WGS) entry which is preliminary data.</text>
</comment>
<sequence length="148" mass="15877">MKSLRGTDQPCRMTGNAVPAGTAVATLPRSGLKGTAKKVFEVVATELIHKCLLDVVGADLVVAYAREMGLYHDMMRETEKEGYTIEVVTKHGTATVVNPKRKVAESALANAKALAAEFGLTPASRSRVAALLSDNTPKDDFAEFEEIK</sequence>
<evidence type="ECO:0000313" key="1">
    <source>
        <dbReference type="EMBL" id="MDU0259060.1"/>
    </source>
</evidence>
<dbReference type="RefSeq" id="WP_237958841.1">
    <property type="nucleotide sequence ID" value="NZ_DAIMAG010000001.1"/>
</dbReference>
<dbReference type="AlphaFoldDB" id="A0AAE4LJX4"/>
<dbReference type="Pfam" id="PF05119">
    <property type="entry name" value="Terminase_4"/>
    <property type="match status" value="1"/>
</dbReference>
<dbReference type="EMBL" id="JAWDES010000004">
    <property type="protein sequence ID" value="MDU0259060.1"/>
    <property type="molecule type" value="Genomic_DNA"/>
</dbReference>
<dbReference type="Proteomes" id="UP001181347">
    <property type="component" value="Unassembled WGS sequence"/>
</dbReference>
<organism evidence="1 2">
    <name type="scientific">Alistipes finegoldii</name>
    <dbReference type="NCBI Taxonomy" id="214856"/>
    <lineage>
        <taxon>Bacteria</taxon>
        <taxon>Pseudomonadati</taxon>
        <taxon>Bacteroidota</taxon>
        <taxon>Bacteroidia</taxon>
        <taxon>Bacteroidales</taxon>
        <taxon>Rikenellaceae</taxon>
        <taxon>Alistipes</taxon>
    </lineage>
</organism>
<gene>
    <name evidence="1" type="ORF">RVH17_02865</name>
</gene>
<dbReference type="NCBIfam" id="TIGR01558">
    <property type="entry name" value="sm_term_P27"/>
    <property type="match status" value="1"/>
</dbReference>
<evidence type="ECO:0000313" key="2">
    <source>
        <dbReference type="Proteomes" id="UP001181347"/>
    </source>
</evidence>
<dbReference type="InterPro" id="IPR006448">
    <property type="entry name" value="Phage_term_ssu_P27"/>
</dbReference>
<proteinExistence type="predicted"/>
<accession>A0AAE4LJX4</accession>
<name>A0AAE4LJX4_9BACT</name>
<reference evidence="1" key="1">
    <citation type="submission" date="2023-10" db="EMBL/GenBank/DDBJ databases">
        <title>Genome Sequence of the Bacteria from From Gut Wall in Crohn's Disease.</title>
        <authorList>
            <person name="Rodriguez-Palacios A."/>
        </authorList>
    </citation>
    <scope>NUCLEOTIDE SEQUENCE</scope>
    <source>
        <strain evidence="1">CavFT-hAR58</strain>
    </source>
</reference>